<evidence type="ECO:0000256" key="1">
    <source>
        <dbReference type="SAM" id="SignalP"/>
    </source>
</evidence>
<organism evidence="2 3">
    <name type="scientific">Nonomuraea endophytica</name>
    <dbReference type="NCBI Taxonomy" id="714136"/>
    <lineage>
        <taxon>Bacteria</taxon>
        <taxon>Bacillati</taxon>
        <taxon>Actinomycetota</taxon>
        <taxon>Actinomycetes</taxon>
        <taxon>Streptosporangiales</taxon>
        <taxon>Streptosporangiaceae</taxon>
        <taxon>Nonomuraea</taxon>
    </lineage>
</organism>
<feature type="signal peptide" evidence="1">
    <location>
        <begin position="1"/>
        <end position="26"/>
    </location>
</feature>
<accession>A0A7W8ECX2</accession>
<dbReference type="RefSeq" id="WP_184957713.1">
    <property type="nucleotide sequence ID" value="NZ_JACHIN010000001.1"/>
</dbReference>
<dbReference type="AlphaFoldDB" id="A0A7W8ECX2"/>
<dbReference type="InterPro" id="IPR021224">
    <property type="entry name" value="DUF2690"/>
</dbReference>
<reference evidence="2 3" key="1">
    <citation type="submission" date="2020-08" db="EMBL/GenBank/DDBJ databases">
        <title>Genomic Encyclopedia of Type Strains, Phase IV (KMG-IV): sequencing the most valuable type-strain genomes for metagenomic binning, comparative biology and taxonomic classification.</title>
        <authorList>
            <person name="Goeker M."/>
        </authorList>
    </citation>
    <scope>NUCLEOTIDE SEQUENCE [LARGE SCALE GENOMIC DNA]</scope>
    <source>
        <strain evidence="2 3">DSM 45385</strain>
    </source>
</reference>
<sequence length="150" mass="16044">MRIRAAVAGVAATGALLAMMSPAAHAARNYDKQDPYKTGCAASGIVSKQSTLVQKGSGKKYGTIKLMWSRKCKTNWAEVWVSPLDTGIIRVILTKPNSNGNRMVQFTYGKGNGGHHWGDMIEGAKICAWGYAVAKHTKSWANGKTAQACG</sequence>
<evidence type="ECO:0000313" key="2">
    <source>
        <dbReference type="EMBL" id="MBB5074711.1"/>
    </source>
</evidence>
<protein>
    <recommendedName>
        <fullName evidence="4">DUF2690 domain-containing protein</fullName>
    </recommendedName>
</protein>
<evidence type="ECO:0000313" key="3">
    <source>
        <dbReference type="Proteomes" id="UP000568380"/>
    </source>
</evidence>
<dbReference type="Pfam" id="PF10901">
    <property type="entry name" value="DUF2690"/>
    <property type="match status" value="1"/>
</dbReference>
<comment type="caution">
    <text evidence="2">The sequence shown here is derived from an EMBL/GenBank/DDBJ whole genome shotgun (WGS) entry which is preliminary data.</text>
</comment>
<dbReference type="EMBL" id="JACHIN010000001">
    <property type="protein sequence ID" value="MBB5074711.1"/>
    <property type="molecule type" value="Genomic_DNA"/>
</dbReference>
<keyword evidence="3" id="KW-1185">Reference proteome</keyword>
<proteinExistence type="predicted"/>
<dbReference type="Proteomes" id="UP000568380">
    <property type="component" value="Unassembled WGS sequence"/>
</dbReference>
<evidence type="ECO:0008006" key="4">
    <source>
        <dbReference type="Google" id="ProtNLM"/>
    </source>
</evidence>
<gene>
    <name evidence="2" type="ORF">HNR40_000157</name>
</gene>
<keyword evidence="1" id="KW-0732">Signal</keyword>
<feature type="chain" id="PRO_5031432144" description="DUF2690 domain-containing protein" evidence="1">
    <location>
        <begin position="27"/>
        <end position="150"/>
    </location>
</feature>
<name>A0A7W8ECX2_9ACTN</name>